<accession>A0A2H9TPW3</accession>
<evidence type="ECO:0000313" key="4">
    <source>
        <dbReference type="Proteomes" id="UP000240830"/>
    </source>
</evidence>
<evidence type="ECO:0000256" key="1">
    <source>
        <dbReference type="ARBA" id="ARBA00007447"/>
    </source>
</evidence>
<dbReference type="Proteomes" id="UP000240830">
    <property type="component" value="Unassembled WGS sequence"/>
</dbReference>
<evidence type="ECO:0000259" key="2">
    <source>
        <dbReference type="PROSITE" id="PS51767"/>
    </source>
</evidence>
<dbReference type="PANTHER" id="PTHR47966:SF51">
    <property type="entry name" value="BETA-SITE APP-CLEAVING ENZYME, ISOFORM A-RELATED"/>
    <property type="match status" value="1"/>
</dbReference>
<dbReference type="PANTHER" id="PTHR47966">
    <property type="entry name" value="BETA-SITE APP-CLEAVING ENZYME, ISOFORM A-RELATED"/>
    <property type="match status" value="1"/>
</dbReference>
<reference evidence="3 4" key="1">
    <citation type="submission" date="2016-10" db="EMBL/GenBank/DDBJ databases">
        <title>The genome of Paramicrosporidium saccamoebae is the missing link in understanding Cryptomycota and Microsporidia evolution.</title>
        <authorList>
            <person name="Quandt C.A."/>
            <person name="Beaudet D."/>
            <person name="Corsaro D."/>
            <person name="Michel R."/>
            <person name="Corradi N."/>
            <person name="James T."/>
        </authorList>
    </citation>
    <scope>NUCLEOTIDE SEQUENCE [LARGE SCALE GENOMIC DNA]</scope>
    <source>
        <strain evidence="3 4">KSL3</strain>
    </source>
</reference>
<dbReference type="Gene3D" id="2.40.70.10">
    <property type="entry name" value="Acid Proteases"/>
    <property type="match status" value="2"/>
</dbReference>
<name>A0A2H9TPW3_9FUNG</name>
<keyword evidence="4" id="KW-1185">Reference proteome</keyword>
<gene>
    <name evidence="3" type="ORF">PSACC_00487</name>
</gene>
<comment type="similarity">
    <text evidence="1">Belongs to the peptidase A1 family.</text>
</comment>
<protein>
    <recommendedName>
        <fullName evidence="2">Peptidase A1 domain-containing protein</fullName>
    </recommendedName>
</protein>
<dbReference type="STRING" id="1246581.A0A2H9TPW3"/>
<dbReference type="InterPro" id="IPR021109">
    <property type="entry name" value="Peptidase_aspartic_dom_sf"/>
</dbReference>
<evidence type="ECO:0000313" key="3">
    <source>
        <dbReference type="EMBL" id="PJF19700.1"/>
    </source>
</evidence>
<sequence>MPVTVIPPQYMGGKESPVVKLADSGILEMEINLGQPARSVNMLYDCAGRETFLPASLTAKGTSYSMVITHRGTWRDLLNIGGLKVEQEFQFYDEEVGRLGLNVDQTGQPLFNNIVNRRMLGMQIFSTLLTRVNGQLMGELRVGELEKSLKGAQLRYNQVLLDELGWSLRVFDVRMGQEYLGYKGRVVIDTLTPYVVVPVVIFTAIAQLLKMPIMLDKDVLMAKPVHCKGLRKLPPLHFAIETDEFVWDSAHYIISTDDGQCRLALAGFDAHVDGMPVWIFGTSFFVDRATVFDLQTGHIGLTDYEADARQDEVVMLVKDAL</sequence>
<proteinExistence type="inferred from homology"/>
<dbReference type="OrthoDB" id="771136at2759"/>
<comment type="caution">
    <text evidence="3">The sequence shown here is derived from an EMBL/GenBank/DDBJ whole genome shotgun (WGS) entry which is preliminary data.</text>
</comment>
<dbReference type="GO" id="GO:0006508">
    <property type="term" value="P:proteolysis"/>
    <property type="evidence" value="ECO:0007669"/>
    <property type="project" value="InterPro"/>
</dbReference>
<dbReference type="AlphaFoldDB" id="A0A2H9TPW3"/>
<dbReference type="SUPFAM" id="SSF50630">
    <property type="entry name" value="Acid proteases"/>
    <property type="match status" value="1"/>
</dbReference>
<dbReference type="GO" id="GO:0004190">
    <property type="term" value="F:aspartic-type endopeptidase activity"/>
    <property type="evidence" value="ECO:0007669"/>
    <property type="project" value="InterPro"/>
</dbReference>
<organism evidence="3 4">
    <name type="scientific">Paramicrosporidium saccamoebae</name>
    <dbReference type="NCBI Taxonomy" id="1246581"/>
    <lineage>
        <taxon>Eukaryota</taxon>
        <taxon>Fungi</taxon>
        <taxon>Fungi incertae sedis</taxon>
        <taxon>Cryptomycota</taxon>
        <taxon>Cryptomycota incertae sedis</taxon>
        <taxon>Paramicrosporidium</taxon>
    </lineage>
</organism>
<dbReference type="InterPro" id="IPR001461">
    <property type="entry name" value="Aspartic_peptidase_A1"/>
</dbReference>
<feature type="domain" description="Peptidase A1" evidence="2">
    <location>
        <begin position="5"/>
        <end position="302"/>
    </location>
</feature>
<dbReference type="Pfam" id="PF00026">
    <property type="entry name" value="Asp"/>
    <property type="match status" value="1"/>
</dbReference>
<dbReference type="PROSITE" id="PS51767">
    <property type="entry name" value="PEPTIDASE_A1"/>
    <property type="match status" value="1"/>
</dbReference>
<dbReference type="EMBL" id="MTSL01000046">
    <property type="protein sequence ID" value="PJF19700.1"/>
    <property type="molecule type" value="Genomic_DNA"/>
</dbReference>
<dbReference type="InterPro" id="IPR033121">
    <property type="entry name" value="PEPTIDASE_A1"/>
</dbReference>